<protein>
    <recommendedName>
        <fullName evidence="3">DUF559 domain-containing protein</fullName>
    </recommendedName>
</protein>
<name>A0A3N0AUH5_9ACTN</name>
<reference evidence="2" key="1">
    <citation type="submission" date="2018-05" db="EMBL/GenBank/DDBJ databases">
        <title>Genome Sequencing of selected type strains of the family Eggerthellaceae.</title>
        <authorList>
            <person name="Danylec N."/>
            <person name="Stoll D.A."/>
            <person name="Doetsch A."/>
            <person name="Huch M."/>
        </authorList>
    </citation>
    <scope>NUCLEOTIDE SEQUENCE [LARGE SCALE GENOMIC DNA]</scope>
    <source>
        <strain evidence="2">DSM 24851</strain>
    </source>
</reference>
<evidence type="ECO:0000313" key="2">
    <source>
        <dbReference type="Proteomes" id="UP000269591"/>
    </source>
</evidence>
<accession>A0A3N0AUH5</accession>
<comment type="caution">
    <text evidence="1">The sequence shown here is derived from an EMBL/GenBank/DDBJ whole genome shotgun (WGS) entry which is preliminary data.</text>
</comment>
<gene>
    <name evidence="1" type="ORF">DMP06_08805</name>
</gene>
<dbReference type="AlphaFoldDB" id="A0A3N0AUH5"/>
<evidence type="ECO:0000313" key="1">
    <source>
        <dbReference type="EMBL" id="RNL38551.1"/>
    </source>
</evidence>
<dbReference type="EMBL" id="QIBX01000017">
    <property type="protein sequence ID" value="RNL38551.1"/>
    <property type="molecule type" value="Genomic_DNA"/>
</dbReference>
<keyword evidence="2" id="KW-1185">Reference proteome</keyword>
<dbReference type="Proteomes" id="UP000269591">
    <property type="component" value="Unassembled WGS sequence"/>
</dbReference>
<evidence type="ECO:0008006" key="3">
    <source>
        <dbReference type="Google" id="ProtNLM"/>
    </source>
</evidence>
<organism evidence="1 2">
    <name type="scientific">Slackia equolifaciens</name>
    <dbReference type="NCBI Taxonomy" id="498718"/>
    <lineage>
        <taxon>Bacteria</taxon>
        <taxon>Bacillati</taxon>
        <taxon>Actinomycetota</taxon>
        <taxon>Coriobacteriia</taxon>
        <taxon>Eggerthellales</taxon>
        <taxon>Eggerthellaceae</taxon>
        <taxon>Slackia</taxon>
    </lineage>
</organism>
<sequence length="178" mass="20115">MVDRSRSPMESALTMALCLPCKLGGFALPNPTLNASVYLGRCDNLAGGVRWDSRGLPYFECDLVWGDERVIVEYHGDGGHFTREGAAKDARKANILLGEGFKYYVATIDTMSALKFPEFAHRIRLDVHRKFQTSVKDFEQKGIELRNMLQRDYLLDRRVSDIRARQEAELGAARNDGE</sequence>
<proteinExistence type="predicted"/>